<accession>A0ABS8G4U0</accession>
<comment type="caution">
    <text evidence="5">The sequence shown here is derived from an EMBL/GenBank/DDBJ whole genome shotgun (WGS) entry which is preliminary data.</text>
</comment>
<feature type="domain" description="4Fe-4S ferredoxin-type" evidence="4">
    <location>
        <begin position="248"/>
        <end position="278"/>
    </location>
</feature>
<dbReference type="PROSITE" id="PS00198">
    <property type="entry name" value="4FE4S_FER_1"/>
    <property type="match status" value="2"/>
</dbReference>
<evidence type="ECO:0000313" key="6">
    <source>
        <dbReference type="Proteomes" id="UP001520878"/>
    </source>
</evidence>
<dbReference type="PROSITE" id="PS51379">
    <property type="entry name" value="4FE4S_FER_2"/>
    <property type="match status" value="2"/>
</dbReference>
<keyword evidence="3" id="KW-0411">Iron-sulfur</keyword>
<keyword evidence="1" id="KW-0479">Metal-binding</keyword>
<dbReference type="PANTHER" id="PTHR40447">
    <property type="entry name" value="ANAEROBIC SULFITE REDUCTASE SUBUNIT A"/>
    <property type="match status" value="1"/>
</dbReference>
<dbReference type="InterPro" id="IPR017896">
    <property type="entry name" value="4Fe4S_Fe-S-bd"/>
</dbReference>
<evidence type="ECO:0000256" key="1">
    <source>
        <dbReference type="ARBA" id="ARBA00022723"/>
    </source>
</evidence>
<feature type="domain" description="4Fe-4S ferredoxin-type" evidence="4">
    <location>
        <begin position="327"/>
        <end position="355"/>
    </location>
</feature>
<keyword evidence="2" id="KW-0408">Iron</keyword>
<dbReference type="InterPro" id="IPR017900">
    <property type="entry name" value="4Fe4S_Fe_S_CS"/>
</dbReference>
<gene>
    <name evidence="5" type="ORF">LJ739_04965</name>
</gene>
<dbReference type="SUPFAM" id="SSF46548">
    <property type="entry name" value="alpha-helical ferredoxin"/>
    <property type="match status" value="1"/>
</dbReference>
<protein>
    <submittedName>
        <fullName evidence="5">4Fe-4S dicluster domain-containing protein</fullName>
    </submittedName>
</protein>
<dbReference type="Pfam" id="PF17179">
    <property type="entry name" value="Fer4_22"/>
    <property type="match status" value="1"/>
</dbReference>
<dbReference type="RefSeq" id="WP_229157586.1">
    <property type="nucleotide sequence ID" value="NZ_JAJEWP010000001.1"/>
</dbReference>
<name>A0ABS8G4U0_9ALTE</name>
<evidence type="ECO:0000259" key="4">
    <source>
        <dbReference type="PROSITE" id="PS51379"/>
    </source>
</evidence>
<evidence type="ECO:0000256" key="2">
    <source>
        <dbReference type="ARBA" id="ARBA00023004"/>
    </source>
</evidence>
<dbReference type="Proteomes" id="UP001520878">
    <property type="component" value="Unassembled WGS sequence"/>
</dbReference>
<evidence type="ECO:0000256" key="3">
    <source>
        <dbReference type="ARBA" id="ARBA00023014"/>
    </source>
</evidence>
<organism evidence="5 6">
    <name type="scientific">Fluctibacter halophilus</name>
    <dbReference type="NCBI Taxonomy" id="226011"/>
    <lineage>
        <taxon>Bacteria</taxon>
        <taxon>Pseudomonadati</taxon>
        <taxon>Pseudomonadota</taxon>
        <taxon>Gammaproteobacteria</taxon>
        <taxon>Alteromonadales</taxon>
        <taxon>Alteromonadaceae</taxon>
        <taxon>Fluctibacter</taxon>
    </lineage>
</organism>
<reference evidence="5 6" key="1">
    <citation type="submission" date="2021-10" db="EMBL/GenBank/DDBJ databases">
        <title>Draft genome of Aestuariibacter halophilus JC2043.</title>
        <authorList>
            <person name="Emsley S.A."/>
            <person name="Pfannmuller K.M."/>
            <person name="Ushijima B."/>
            <person name="Saw J.H."/>
            <person name="Videau P."/>
        </authorList>
    </citation>
    <scope>NUCLEOTIDE SEQUENCE [LARGE SCALE GENOMIC DNA]</scope>
    <source>
        <strain evidence="5 6">JC2043</strain>
    </source>
</reference>
<proteinExistence type="predicted"/>
<dbReference type="PANTHER" id="PTHR40447:SF1">
    <property type="entry name" value="ANAEROBIC SULFITE REDUCTASE SUBUNIT A"/>
    <property type="match status" value="1"/>
</dbReference>
<sequence>MDKVYLPRGSLGELYQALVDEGYEVIGPQEQQDAIVFAPLSGIEQLPWGRQEFTAPGQYRLDNASEQRAFHWNTGPQSFKPWLFKPQQVMWLGQETDDGIVFKAPVSDAKPRAFIGVRSCDIAALYLQDQHFMHGPHPDPWYSEQRRQLCIVAVNCSRAADTCFCVSTGDGPEATYGYDLLLDELDDGYLVQAKGERGNRILATLPTQGATPLQQRHAEEQLARAARQSRQMPDADTLKSLVEHLSDEQWLRIAERCLACGNCTSVCPTCFCSKQEAEQDLVSGEHQQVRVWDSCFSEQHGHIAGKNIRGEVSQRYRQWVLHKLATWQDQYQRSGCVGCGRCISWCPAAIDLVEEVNLMLGSRHD</sequence>
<dbReference type="EMBL" id="JAJEWP010000001">
    <property type="protein sequence ID" value="MCC2615587.1"/>
    <property type="molecule type" value="Genomic_DNA"/>
</dbReference>
<evidence type="ECO:0000313" key="5">
    <source>
        <dbReference type="EMBL" id="MCC2615587.1"/>
    </source>
</evidence>
<keyword evidence="6" id="KW-1185">Reference proteome</keyword>